<dbReference type="GeneID" id="78822795"/>
<dbReference type="Proteomes" id="UP001596432">
    <property type="component" value="Unassembled WGS sequence"/>
</dbReference>
<protein>
    <submittedName>
        <fullName evidence="2">Uncharacterized protein</fullName>
    </submittedName>
</protein>
<comment type="caution">
    <text evidence="2">The sequence shown here is derived from an EMBL/GenBank/DDBJ whole genome shotgun (WGS) entry which is preliminary data.</text>
</comment>
<accession>A0ABD5Y535</accession>
<dbReference type="AlphaFoldDB" id="A0ABD5Y535"/>
<keyword evidence="3" id="KW-1185">Reference proteome</keyword>
<evidence type="ECO:0000313" key="2">
    <source>
        <dbReference type="EMBL" id="MFC7142454.1"/>
    </source>
</evidence>
<keyword evidence="1" id="KW-1133">Transmembrane helix</keyword>
<sequence>MNAREQFDHPAWVTAAATLVSYGLILLFMFVLLFVVPYLVYTSVVA</sequence>
<evidence type="ECO:0000256" key="1">
    <source>
        <dbReference type="SAM" id="Phobius"/>
    </source>
</evidence>
<evidence type="ECO:0000313" key="3">
    <source>
        <dbReference type="Proteomes" id="UP001596432"/>
    </source>
</evidence>
<organism evidence="2 3">
    <name type="scientific">Halosimplex aquaticum</name>
    <dbReference type="NCBI Taxonomy" id="3026162"/>
    <lineage>
        <taxon>Archaea</taxon>
        <taxon>Methanobacteriati</taxon>
        <taxon>Methanobacteriota</taxon>
        <taxon>Stenosarchaea group</taxon>
        <taxon>Halobacteria</taxon>
        <taxon>Halobacteriales</taxon>
        <taxon>Haloarculaceae</taxon>
        <taxon>Halosimplex</taxon>
    </lineage>
</organism>
<dbReference type="RefSeq" id="WP_274323520.1">
    <property type="nucleotide sequence ID" value="NZ_CP118158.1"/>
</dbReference>
<gene>
    <name evidence="2" type="ORF">ACFQMA_21775</name>
</gene>
<name>A0ABD5Y535_9EURY</name>
<proteinExistence type="predicted"/>
<reference evidence="2 3" key="1">
    <citation type="journal article" date="2019" name="Int. J. Syst. Evol. Microbiol.">
        <title>The Global Catalogue of Microorganisms (GCM) 10K type strain sequencing project: providing services to taxonomists for standard genome sequencing and annotation.</title>
        <authorList>
            <consortium name="The Broad Institute Genomics Platform"/>
            <consortium name="The Broad Institute Genome Sequencing Center for Infectious Disease"/>
            <person name="Wu L."/>
            <person name="Ma J."/>
        </authorList>
    </citation>
    <scope>NUCLEOTIDE SEQUENCE [LARGE SCALE GENOMIC DNA]</scope>
    <source>
        <strain evidence="2 3">XZYJT29</strain>
    </source>
</reference>
<keyword evidence="1" id="KW-0812">Transmembrane</keyword>
<feature type="transmembrane region" description="Helical" evidence="1">
    <location>
        <begin position="12"/>
        <end position="40"/>
    </location>
</feature>
<dbReference type="EMBL" id="JBHTAS010000001">
    <property type="protein sequence ID" value="MFC7142454.1"/>
    <property type="molecule type" value="Genomic_DNA"/>
</dbReference>
<keyword evidence="1" id="KW-0472">Membrane</keyword>